<dbReference type="EMBL" id="CAMPGE010007792">
    <property type="protein sequence ID" value="CAI2366708.1"/>
    <property type="molecule type" value="Genomic_DNA"/>
</dbReference>
<evidence type="ECO:0000313" key="15">
    <source>
        <dbReference type="EMBL" id="CAI2366708.1"/>
    </source>
</evidence>
<evidence type="ECO:0000256" key="8">
    <source>
        <dbReference type="ARBA" id="ARBA00023157"/>
    </source>
</evidence>
<feature type="signal peptide" evidence="13">
    <location>
        <begin position="1"/>
        <end position="19"/>
    </location>
</feature>
<sequence length="481" mass="53631">MAKIFAILFLAILAFTAFAEVEEDEGVLVLTDANFDEEIKNHERILVEFYAPWCGHCKKLAPEYVKAAAALKEKDVGVRVAKVDATEEKEIGGRFEIKGFPTLKWFVNGEPTEYNGGRTADEIVNWIIKKSGPPTSEITADEIESLKADTKLFAVFYGEEGSDEFKAFESAASKDDKFQYRHVFDSDATTPEGVSRPGIAVFRNFDEPIVVFSGDFTASAVSEFVSSSSIPVFIEFSDEYIEPIFQSQAPALFLFHDGSDEQAKIKDVVAKAAGTHKGRIIFAHSGVSDGIQQRLAEFVGTTEADLPRLLTLGFNPSGIEKYVYEGDLTQLTEEDVDKFLTKYENGELSKFLKSDDIPETNDEPVKVIVGKTFNDFVGGDQEVLLEFYAPWCGHCKALEPKYTELAEELKEVDGLVIAKIDATGNEVETVQVQGFPTIKFFPKGSATAIDFEGEREVEGFKKFLEEKSDYYKKYLEQKEDL</sequence>
<dbReference type="CDD" id="cd02995">
    <property type="entry name" value="PDI_a_PDI_a'_C"/>
    <property type="match status" value="1"/>
</dbReference>
<feature type="disulfide bond" description="Redox-active" evidence="11">
    <location>
        <begin position="54"/>
        <end position="57"/>
    </location>
</feature>
<comment type="catalytic activity">
    <reaction evidence="1 13">
        <text>Catalyzes the rearrangement of -S-S- bonds in proteins.</text>
        <dbReference type="EC" id="5.3.4.1"/>
    </reaction>
</comment>
<feature type="domain" description="Thioredoxin" evidence="14">
    <location>
        <begin position="9"/>
        <end position="132"/>
    </location>
</feature>
<keyword evidence="10 11" id="KW-0676">Redox-active center</keyword>
<dbReference type="EC" id="5.3.4.1" evidence="4 13"/>
<dbReference type="Gene3D" id="3.40.30.10">
    <property type="entry name" value="Glutaredoxin"/>
    <property type="match status" value="4"/>
</dbReference>
<feature type="disulfide bond" description="Redox-active" evidence="11">
    <location>
        <begin position="392"/>
        <end position="395"/>
    </location>
</feature>
<evidence type="ECO:0000256" key="6">
    <source>
        <dbReference type="ARBA" id="ARBA00022737"/>
    </source>
</evidence>
<evidence type="ECO:0000313" key="16">
    <source>
        <dbReference type="Proteomes" id="UP001295684"/>
    </source>
</evidence>
<accession>A0AAD1UG85</accession>
<evidence type="ECO:0000256" key="1">
    <source>
        <dbReference type="ARBA" id="ARBA00001182"/>
    </source>
</evidence>
<keyword evidence="7" id="KW-0256">Endoplasmic reticulum</keyword>
<evidence type="ECO:0000256" key="10">
    <source>
        <dbReference type="ARBA" id="ARBA00023284"/>
    </source>
</evidence>
<dbReference type="InterPro" id="IPR013766">
    <property type="entry name" value="Thioredoxin_domain"/>
</dbReference>
<name>A0AAD1UG85_EUPCR</name>
<evidence type="ECO:0000256" key="12">
    <source>
        <dbReference type="RuleBase" id="RU004208"/>
    </source>
</evidence>
<dbReference type="GO" id="GO:0003756">
    <property type="term" value="F:protein disulfide isomerase activity"/>
    <property type="evidence" value="ECO:0007669"/>
    <property type="project" value="UniProtKB-EC"/>
</dbReference>
<evidence type="ECO:0000256" key="4">
    <source>
        <dbReference type="ARBA" id="ARBA00012723"/>
    </source>
</evidence>
<proteinExistence type="inferred from homology"/>
<organism evidence="15 16">
    <name type="scientific">Euplotes crassus</name>
    <dbReference type="NCBI Taxonomy" id="5936"/>
    <lineage>
        <taxon>Eukaryota</taxon>
        <taxon>Sar</taxon>
        <taxon>Alveolata</taxon>
        <taxon>Ciliophora</taxon>
        <taxon>Intramacronucleata</taxon>
        <taxon>Spirotrichea</taxon>
        <taxon>Hypotrichia</taxon>
        <taxon>Euplotida</taxon>
        <taxon>Euplotidae</taxon>
        <taxon>Moneuplotes</taxon>
    </lineage>
</organism>
<protein>
    <recommendedName>
        <fullName evidence="4 13">Protein disulfide-isomerase</fullName>
        <ecNumber evidence="4 13">5.3.4.1</ecNumber>
    </recommendedName>
</protein>
<dbReference type="Pfam" id="PF13848">
    <property type="entry name" value="Thioredoxin_6"/>
    <property type="match status" value="1"/>
</dbReference>
<dbReference type="CDD" id="cd02961">
    <property type="entry name" value="PDI_a_family"/>
    <property type="match status" value="1"/>
</dbReference>
<evidence type="ECO:0000256" key="13">
    <source>
        <dbReference type="RuleBase" id="RU361130"/>
    </source>
</evidence>
<dbReference type="InterPro" id="IPR017937">
    <property type="entry name" value="Thioredoxin_CS"/>
</dbReference>
<keyword evidence="16" id="KW-1185">Reference proteome</keyword>
<dbReference type="PROSITE" id="PS00194">
    <property type="entry name" value="THIOREDOXIN_1"/>
    <property type="match status" value="2"/>
</dbReference>
<comment type="subcellular location">
    <subcellularLocation>
        <location evidence="2">Endoplasmic reticulum lumen</location>
    </subcellularLocation>
</comment>
<feature type="domain" description="Thioredoxin" evidence="14">
    <location>
        <begin position="346"/>
        <end position="469"/>
    </location>
</feature>
<evidence type="ECO:0000256" key="11">
    <source>
        <dbReference type="PIRSR" id="PIRSR605792-51"/>
    </source>
</evidence>
<comment type="caution">
    <text evidence="15">The sequence shown here is derived from an EMBL/GenBank/DDBJ whole genome shotgun (WGS) entry which is preliminary data.</text>
</comment>
<dbReference type="InterPro" id="IPR005788">
    <property type="entry name" value="PDI_thioredoxin-like_dom"/>
</dbReference>
<dbReference type="InterPro" id="IPR005792">
    <property type="entry name" value="Prot_disulphide_isomerase"/>
</dbReference>
<feature type="chain" id="PRO_5041778146" description="Protein disulfide-isomerase" evidence="13">
    <location>
        <begin position="20"/>
        <end position="481"/>
    </location>
</feature>
<evidence type="ECO:0000256" key="5">
    <source>
        <dbReference type="ARBA" id="ARBA00022729"/>
    </source>
</evidence>
<dbReference type="PANTHER" id="PTHR18929">
    <property type="entry name" value="PROTEIN DISULFIDE ISOMERASE"/>
    <property type="match status" value="1"/>
</dbReference>
<comment type="similarity">
    <text evidence="3 12">Belongs to the protein disulfide isomerase family.</text>
</comment>
<keyword evidence="5 13" id="KW-0732">Signal</keyword>
<dbReference type="NCBIfam" id="TIGR01130">
    <property type="entry name" value="ER_PDI_fam"/>
    <property type="match status" value="1"/>
</dbReference>
<dbReference type="SUPFAM" id="SSF52833">
    <property type="entry name" value="Thioredoxin-like"/>
    <property type="match status" value="4"/>
</dbReference>
<gene>
    <name evidence="15" type="ORF">ECRASSUSDP1_LOCUS7981</name>
</gene>
<evidence type="ECO:0000256" key="9">
    <source>
        <dbReference type="ARBA" id="ARBA00023235"/>
    </source>
</evidence>
<evidence type="ECO:0000256" key="3">
    <source>
        <dbReference type="ARBA" id="ARBA00006347"/>
    </source>
</evidence>
<evidence type="ECO:0000256" key="7">
    <source>
        <dbReference type="ARBA" id="ARBA00022824"/>
    </source>
</evidence>
<dbReference type="NCBIfam" id="TIGR01126">
    <property type="entry name" value="pdi_dom"/>
    <property type="match status" value="2"/>
</dbReference>
<dbReference type="Pfam" id="PF00085">
    <property type="entry name" value="Thioredoxin"/>
    <property type="match status" value="2"/>
</dbReference>
<dbReference type="Proteomes" id="UP001295684">
    <property type="component" value="Unassembled WGS sequence"/>
</dbReference>
<dbReference type="PRINTS" id="PR00421">
    <property type="entry name" value="THIOREDOXIN"/>
</dbReference>
<dbReference type="AlphaFoldDB" id="A0AAD1UG85"/>
<dbReference type="PROSITE" id="PS51352">
    <property type="entry name" value="THIOREDOXIN_2"/>
    <property type="match status" value="2"/>
</dbReference>
<dbReference type="CDD" id="cd02981">
    <property type="entry name" value="PDI_b_family"/>
    <property type="match status" value="1"/>
</dbReference>
<dbReference type="PANTHER" id="PTHR18929:SF240">
    <property type="entry name" value="PROTEIN DISULFIDE-ISOMERASE"/>
    <property type="match status" value="1"/>
</dbReference>
<dbReference type="FunFam" id="3.40.30.10:FF:000023">
    <property type="entry name" value="Protein disulfide-isomerase"/>
    <property type="match status" value="1"/>
</dbReference>
<dbReference type="GO" id="GO:0034976">
    <property type="term" value="P:response to endoplasmic reticulum stress"/>
    <property type="evidence" value="ECO:0007669"/>
    <property type="project" value="TreeGrafter"/>
</dbReference>
<reference evidence="15" key="1">
    <citation type="submission" date="2023-07" db="EMBL/GenBank/DDBJ databases">
        <authorList>
            <consortium name="AG Swart"/>
            <person name="Singh M."/>
            <person name="Singh A."/>
            <person name="Seah K."/>
            <person name="Emmerich C."/>
        </authorList>
    </citation>
    <scope>NUCLEOTIDE SEQUENCE</scope>
    <source>
        <strain evidence="15">DP1</strain>
    </source>
</reference>
<dbReference type="GO" id="GO:0005788">
    <property type="term" value="C:endoplasmic reticulum lumen"/>
    <property type="evidence" value="ECO:0007669"/>
    <property type="project" value="UniProtKB-SubCell"/>
</dbReference>
<evidence type="ECO:0000259" key="14">
    <source>
        <dbReference type="PROSITE" id="PS51352"/>
    </source>
</evidence>
<keyword evidence="6" id="KW-0677">Repeat</keyword>
<dbReference type="InterPro" id="IPR036249">
    <property type="entry name" value="Thioredoxin-like_sf"/>
</dbReference>
<dbReference type="FunFam" id="3.40.30.10:FF:000027">
    <property type="entry name" value="protein disulfide-isomerase A2"/>
    <property type="match status" value="1"/>
</dbReference>
<keyword evidence="8 11" id="KW-1015">Disulfide bond</keyword>
<evidence type="ECO:0000256" key="2">
    <source>
        <dbReference type="ARBA" id="ARBA00004319"/>
    </source>
</evidence>
<keyword evidence="9 13" id="KW-0413">Isomerase</keyword>
<dbReference type="GO" id="GO:0006457">
    <property type="term" value="P:protein folding"/>
    <property type="evidence" value="ECO:0007669"/>
    <property type="project" value="TreeGrafter"/>
</dbReference>